<organism evidence="10 11">
    <name type="scientific">Colletotrichum lupini</name>
    <dbReference type="NCBI Taxonomy" id="145971"/>
    <lineage>
        <taxon>Eukaryota</taxon>
        <taxon>Fungi</taxon>
        <taxon>Dikarya</taxon>
        <taxon>Ascomycota</taxon>
        <taxon>Pezizomycotina</taxon>
        <taxon>Sordariomycetes</taxon>
        <taxon>Hypocreomycetidae</taxon>
        <taxon>Glomerellales</taxon>
        <taxon>Glomerellaceae</taxon>
        <taxon>Colletotrichum</taxon>
        <taxon>Colletotrichum acutatum species complex</taxon>
    </lineage>
</organism>
<evidence type="ECO:0000259" key="9">
    <source>
        <dbReference type="PROSITE" id="PS50922"/>
    </source>
</evidence>
<keyword evidence="11" id="KW-1185">Reference proteome</keyword>
<keyword evidence="5 6" id="KW-0472">Membrane</keyword>
<comment type="subcellular location">
    <subcellularLocation>
        <location evidence="1">Membrane</location>
        <topology evidence="1">Multi-pass membrane protein</topology>
    </subcellularLocation>
</comment>
<feature type="transmembrane region" description="Helical" evidence="8">
    <location>
        <begin position="369"/>
        <end position="386"/>
    </location>
</feature>
<accession>A0A9Q8T2Y4</accession>
<dbReference type="RefSeq" id="XP_049149441.1">
    <property type="nucleotide sequence ID" value="XM_049292295.1"/>
</dbReference>
<feature type="transmembrane region" description="Helical" evidence="8">
    <location>
        <begin position="479"/>
        <end position="500"/>
    </location>
</feature>
<comment type="similarity">
    <text evidence="2">Belongs to the sphingosine N-acyltransferase family.</text>
</comment>
<gene>
    <name evidence="10" type="ORF">CLUP02_13356</name>
</gene>
<dbReference type="GeneID" id="73347305"/>
<dbReference type="InterPro" id="IPR016439">
    <property type="entry name" value="Lag1/Lac1-like"/>
</dbReference>
<protein>
    <submittedName>
        <fullName evidence="10">TLC domain-containing protein</fullName>
    </submittedName>
</protein>
<keyword evidence="4 8" id="KW-1133">Transmembrane helix</keyword>
<evidence type="ECO:0000256" key="6">
    <source>
        <dbReference type="PROSITE-ProRule" id="PRU00205"/>
    </source>
</evidence>
<evidence type="ECO:0000256" key="4">
    <source>
        <dbReference type="ARBA" id="ARBA00022989"/>
    </source>
</evidence>
<evidence type="ECO:0000256" key="1">
    <source>
        <dbReference type="ARBA" id="ARBA00004141"/>
    </source>
</evidence>
<dbReference type="GO" id="GO:0016020">
    <property type="term" value="C:membrane"/>
    <property type="evidence" value="ECO:0007669"/>
    <property type="project" value="UniProtKB-SubCell"/>
</dbReference>
<dbReference type="InterPro" id="IPR006634">
    <property type="entry name" value="TLC-dom"/>
</dbReference>
<dbReference type="PANTHER" id="PTHR12560:SF0">
    <property type="entry name" value="LD18904P"/>
    <property type="match status" value="1"/>
</dbReference>
<dbReference type="PANTHER" id="PTHR12560">
    <property type="entry name" value="LONGEVITY ASSURANCE FACTOR 1 LAG1"/>
    <property type="match status" value="1"/>
</dbReference>
<evidence type="ECO:0000256" key="3">
    <source>
        <dbReference type="ARBA" id="ARBA00022692"/>
    </source>
</evidence>
<evidence type="ECO:0000256" key="7">
    <source>
        <dbReference type="SAM" id="MobiDB-lite"/>
    </source>
</evidence>
<dbReference type="SMART" id="SM00724">
    <property type="entry name" value="TLC"/>
    <property type="match status" value="2"/>
</dbReference>
<evidence type="ECO:0000256" key="8">
    <source>
        <dbReference type="SAM" id="Phobius"/>
    </source>
</evidence>
<feature type="transmembrane region" description="Helical" evidence="8">
    <location>
        <begin position="1174"/>
        <end position="1193"/>
    </location>
</feature>
<feature type="transmembrane region" description="Helical" evidence="8">
    <location>
        <begin position="613"/>
        <end position="634"/>
    </location>
</feature>
<dbReference type="PROSITE" id="PS50922">
    <property type="entry name" value="TLC"/>
    <property type="match status" value="2"/>
</dbReference>
<feature type="transmembrane region" description="Helical" evidence="8">
    <location>
        <begin position="1205"/>
        <end position="1222"/>
    </location>
</feature>
<dbReference type="EMBL" id="CP019479">
    <property type="protein sequence ID" value="UQC87835.1"/>
    <property type="molecule type" value="Genomic_DNA"/>
</dbReference>
<name>A0A9Q8T2Y4_9PEZI</name>
<feature type="transmembrane region" description="Helical" evidence="8">
    <location>
        <begin position="983"/>
        <end position="1000"/>
    </location>
</feature>
<feature type="domain" description="TLC" evidence="9">
    <location>
        <begin position="404"/>
        <end position="642"/>
    </location>
</feature>
<dbReference type="KEGG" id="clup:CLUP02_13356"/>
<feature type="region of interest" description="Disordered" evidence="7">
    <location>
        <begin position="1311"/>
        <end position="1347"/>
    </location>
</feature>
<proteinExistence type="inferred from homology"/>
<reference evidence="10" key="1">
    <citation type="journal article" date="2021" name="Mol. Plant Microbe Interact.">
        <title>Complete Genome Sequence of the Plant-Pathogenic Fungus Colletotrichum lupini.</title>
        <authorList>
            <person name="Baroncelli R."/>
            <person name="Pensec F."/>
            <person name="Da Lio D."/>
            <person name="Boufleur T."/>
            <person name="Vicente I."/>
            <person name="Sarrocco S."/>
            <person name="Picot A."/>
            <person name="Baraldi E."/>
            <person name="Sukno S."/>
            <person name="Thon M."/>
            <person name="Le Floch G."/>
        </authorList>
    </citation>
    <scope>NUCLEOTIDE SEQUENCE</scope>
    <source>
        <strain evidence="10">IMI 504893</strain>
    </source>
</reference>
<dbReference type="GO" id="GO:0050291">
    <property type="term" value="F:sphingosine N-acyltransferase activity"/>
    <property type="evidence" value="ECO:0007669"/>
    <property type="project" value="InterPro"/>
</dbReference>
<feature type="transmembrane region" description="Helical" evidence="8">
    <location>
        <begin position="1258"/>
        <end position="1279"/>
    </location>
</feature>
<dbReference type="Pfam" id="PF03798">
    <property type="entry name" value="TRAM_LAG1_CLN8"/>
    <property type="match status" value="2"/>
</dbReference>
<evidence type="ECO:0000313" key="10">
    <source>
        <dbReference type="EMBL" id="UQC87835.1"/>
    </source>
</evidence>
<keyword evidence="3 6" id="KW-0812">Transmembrane</keyword>
<evidence type="ECO:0000256" key="5">
    <source>
        <dbReference type="ARBA" id="ARBA00023136"/>
    </source>
</evidence>
<feature type="domain" description="TLC" evidence="9">
    <location>
        <begin position="1069"/>
        <end position="1287"/>
    </location>
</feature>
<feature type="transmembrane region" description="Helical" evidence="8">
    <location>
        <begin position="1072"/>
        <end position="1092"/>
    </location>
</feature>
<sequence>MRENIIKKTVSWDACYDSAGDTGLSRRALNATPTGYLDQRPHITWEIRLHTSRKRYDYCDSSVASIVGIPLSPGRRILSVPGFPEVWIPEDPSDTANQNPSLGSAGGVIGGISQFTIICRSKLHTFPSMRSSESMGRRSTGEYNLRTWGDGRMTSTHSCMPCTFVFAFAKVCPRANKLESWEMPEILTAASSKIPPAQMNIPAFPPPCLTAPCEARRKGPTCSAGSFGLALLGEGGRRQGNIVTVTSLSDSRLWALSQQFCHTTFCSRNTLTMIEPTTEIAHTKRASPVASRAPRLAHSQKLKTIDTSRRKKLVQWLFDNQTNLAFHTTAPLLLTHICIPAARPYTSKFIKLSYYNTTTGKYGAGHDDLYFVAFCVVLLIGIRAALMRHVLEPLGRHWGISKKKDVARFSEQGSMLTYYSVLWPYLYCKAPYYLNMKELWNNWPQRELGGLMKGYIMVQWAYWVQQVISVNIEARRKDYWEMIVHHAITISLIAACYAYHQTRVGHLILVLMDVIELIFPLAKCLKYIGFTTLCDVIFGVFLLVWVWTRHVFYLMTCWSVYYDLPRSLKEPCFRGAPGNIEGPFPAPKEGWSHLLEPFKDPAGTVCFTDGIRYGFLTFLLALELVICAWSFFIIRVSVRVLKGAPAEDVRSDVDDEEEEEEKIEYEEIEAIEEDVGVESIDLKAWDRSPSRKESSSSRTPILQFMTYNLLDFYSDTRVIHPFISFREVWSQSTIFWRRYPLHSEQYDDINPPIRRVKNSYASQFSSSTLSPFSIPQPPATILLSARVWWGWRMAATVGNVGPYAVIGGCRDMDIRITSDFTNLDATIRMLAELKPKLVKGALYELYIYPINLRLLSKDSVSVLQRDKSSIFPFWTSADAPLRLACLCSGRPLKLFDPLMISSLATLFLCASWRTTTKRSRRRSTSRTPAETQNPTISCNMGANYMELQPGAQVPPQMLKSRQTKSYSKRKKTRVFALLRRRTWAFPLFLTIAILSLYAVNPTNSNPTYHFIFPSYKLDDDSVGTIQYGKGPCDIAFVAFYTIFLTFTREVCMQELLTPLARAWGIKSRAKRARFAENMYTALYVTVIGPWGLHVMSRTPVWYFDTHGMYEGFPHRTHDASFKCYYLLQAAFWAQQVVVMVLGLEQRRKDFHELVAHHVVTVALVALSYRFHFAYMGIAVYITHDISDFFLAVSKSLNYLDNKLQGVSFGVCIAVWIYLRHYINLRILYSALPGSEFSTVGPYELNWETEQYKCPLSNFITFGLLALLQALNLFWLYCLLRSAYKFVFLGVAKDDRSEDEEVPTAQRVVQKEGHVMTASDVSSHSLDESRPLLSQDSVQQRRPRKATT</sequence>
<evidence type="ECO:0000256" key="2">
    <source>
        <dbReference type="ARBA" id="ARBA00009808"/>
    </source>
</evidence>
<dbReference type="GO" id="GO:0046513">
    <property type="term" value="P:ceramide biosynthetic process"/>
    <property type="evidence" value="ECO:0007669"/>
    <property type="project" value="InterPro"/>
</dbReference>
<evidence type="ECO:0000313" key="11">
    <source>
        <dbReference type="Proteomes" id="UP000830671"/>
    </source>
</evidence>
<dbReference type="Proteomes" id="UP000830671">
    <property type="component" value="Chromosome 7"/>
</dbReference>